<comment type="caution">
    <text evidence="4">The sequence shown here is derived from an EMBL/GenBank/DDBJ whole genome shotgun (WGS) entry which is preliminary data.</text>
</comment>
<keyword evidence="1" id="KW-0235">DNA replication</keyword>
<accession>A0ABV9FNA3</accession>
<keyword evidence="2" id="KW-0346">Stress response</keyword>
<evidence type="ECO:0000313" key="4">
    <source>
        <dbReference type="EMBL" id="MFC4601987.1"/>
    </source>
</evidence>
<dbReference type="Gene3D" id="1.10.287.110">
    <property type="entry name" value="DnaJ domain"/>
    <property type="match status" value="1"/>
</dbReference>
<gene>
    <name evidence="4" type="ORF">ACFO3S_27375</name>
</gene>
<keyword evidence="5" id="KW-1185">Reference proteome</keyword>
<protein>
    <recommendedName>
        <fullName evidence="6">J domain-containing protein</fullName>
    </recommendedName>
</protein>
<proteinExistence type="predicted"/>
<dbReference type="Proteomes" id="UP001596028">
    <property type="component" value="Unassembled WGS sequence"/>
</dbReference>
<evidence type="ECO:0000256" key="1">
    <source>
        <dbReference type="ARBA" id="ARBA00022705"/>
    </source>
</evidence>
<dbReference type="EMBL" id="JBHSEP010000036">
    <property type="protein sequence ID" value="MFC4601987.1"/>
    <property type="molecule type" value="Genomic_DNA"/>
</dbReference>
<sequence length="122" mass="13949">MEEYEALYRQLEYDFWEGQFPVEEDNLEQALQQSESRLQALYSQSSASKKSGYNRTYGDSSTTSGHVQSPWTGIPFHTVIGIEGAALHEEVRKQSRRLLKKLHPDRGGSSCKSRICFCNSRN</sequence>
<evidence type="ECO:0000256" key="2">
    <source>
        <dbReference type="ARBA" id="ARBA00023016"/>
    </source>
</evidence>
<dbReference type="SUPFAM" id="SSF46565">
    <property type="entry name" value="Chaperone J-domain"/>
    <property type="match status" value="1"/>
</dbReference>
<reference evidence="5" key="1">
    <citation type="journal article" date="2019" name="Int. J. Syst. Evol. Microbiol.">
        <title>The Global Catalogue of Microorganisms (GCM) 10K type strain sequencing project: providing services to taxonomists for standard genome sequencing and annotation.</title>
        <authorList>
            <consortium name="The Broad Institute Genomics Platform"/>
            <consortium name="The Broad Institute Genome Sequencing Center for Infectious Disease"/>
            <person name="Wu L."/>
            <person name="Ma J."/>
        </authorList>
    </citation>
    <scope>NUCLEOTIDE SEQUENCE [LARGE SCALE GENOMIC DNA]</scope>
    <source>
        <strain evidence="5">CCUG 49571</strain>
    </source>
</reference>
<evidence type="ECO:0000313" key="5">
    <source>
        <dbReference type="Proteomes" id="UP001596028"/>
    </source>
</evidence>
<evidence type="ECO:0000256" key="3">
    <source>
        <dbReference type="SAM" id="MobiDB-lite"/>
    </source>
</evidence>
<name>A0ABV9FNA3_9BACL</name>
<dbReference type="InterPro" id="IPR036869">
    <property type="entry name" value="J_dom_sf"/>
</dbReference>
<evidence type="ECO:0008006" key="6">
    <source>
        <dbReference type="Google" id="ProtNLM"/>
    </source>
</evidence>
<dbReference type="RefSeq" id="WP_378102839.1">
    <property type="nucleotide sequence ID" value="NZ_JBHSEP010000036.1"/>
</dbReference>
<feature type="region of interest" description="Disordered" evidence="3">
    <location>
        <begin position="46"/>
        <end position="70"/>
    </location>
</feature>
<organism evidence="4 5">
    <name type="scientific">Cohnella hongkongensis</name>
    <dbReference type="NCBI Taxonomy" id="178337"/>
    <lineage>
        <taxon>Bacteria</taxon>
        <taxon>Bacillati</taxon>
        <taxon>Bacillota</taxon>
        <taxon>Bacilli</taxon>
        <taxon>Bacillales</taxon>
        <taxon>Paenibacillaceae</taxon>
        <taxon>Cohnella</taxon>
    </lineage>
</organism>